<dbReference type="EMBL" id="CAJVPW010026627">
    <property type="protein sequence ID" value="CAG8712963.1"/>
    <property type="molecule type" value="Genomic_DNA"/>
</dbReference>
<proteinExistence type="predicted"/>
<reference evidence="1" key="1">
    <citation type="submission" date="2021-06" db="EMBL/GenBank/DDBJ databases">
        <authorList>
            <person name="Kallberg Y."/>
            <person name="Tangrot J."/>
            <person name="Rosling A."/>
        </authorList>
    </citation>
    <scope>NUCLEOTIDE SEQUENCE</scope>
    <source>
        <strain evidence="1">28 12/20/2015</strain>
    </source>
</reference>
<organism evidence="1 2">
    <name type="scientific">Cetraspora pellucida</name>
    <dbReference type="NCBI Taxonomy" id="1433469"/>
    <lineage>
        <taxon>Eukaryota</taxon>
        <taxon>Fungi</taxon>
        <taxon>Fungi incertae sedis</taxon>
        <taxon>Mucoromycota</taxon>
        <taxon>Glomeromycotina</taxon>
        <taxon>Glomeromycetes</taxon>
        <taxon>Diversisporales</taxon>
        <taxon>Gigasporaceae</taxon>
        <taxon>Cetraspora</taxon>
    </lineage>
</organism>
<feature type="non-terminal residue" evidence="1">
    <location>
        <position position="40"/>
    </location>
</feature>
<sequence>MIYSNFDILDKPCWKLPFDERNNDFLIKQSLYFKQLIKDV</sequence>
<keyword evidence="2" id="KW-1185">Reference proteome</keyword>
<gene>
    <name evidence="1" type="ORF">SPELUC_LOCUS11931</name>
</gene>
<protein>
    <submittedName>
        <fullName evidence="1">7809_t:CDS:1</fullName>
    </submittedName>
</protein>
<evidence type="ECO:0000313" key="2">
    <source>
        <dbReference type="Proteomes" id="UP000789366"/>
    </source>
</evidence>
<name>A0ACA9PKJ7_9GLOM</name>
<dbReference type="Proteomes" id="UP000789366">
    <property type="component" value="Unassembled WGS sequence"/>
</dbReference>
<accession>A0ACA9PKJ7</accession>
<evidence type="ECO:0000313" key="1">
    <source>
        <dbReference type="EMBL" id="CAG8712963.1"/>
    </source>
</evidence>
<comment type="caution">
    <text evidence="1">The sequence shown here is derived from an EMBL/GenBank/DDBJ whole genome shotgun (WGS) entry which is preliminary data.</text>
</comment>